<accession>A0ABW7GSC7</accession>
<dbReference type="SUPFAM" id="SSF48452">
    <property type="entry name" value="TPR-like"/>
    <property type="match status" value="1"/>
</dbReference>
<gene>
    <name evidence="5" type="primary">ccmI</name>
    <name evidence="5" type="ORF">ACG04Q_24275</name>
</gene>
<sequence length="404" mass="42540">MTPTLWPLWALAISLLLLALGGLLWPLLREPRDAPADGGDRLRELYRRKREELAQEALSPAEHQQALDELQLGFLQELEAASPAPALRDSPWQTRLPAALLSVALPVAALALYLHAGDPRAVAELAIASAATHEGSGNQVETAVARLTERLRANPDDLEGWLVLARSQETMERFGDAAQSYGQAIAAATRQQAPADIVARLQADLADALGSAHDGDLGGPAQAAIAAALALDVNQPKALALAGAAAMRRSDIDTARRHWQRLLALLPPGSDMALRVESDLQRLSAPGAAASLGARVAIDATLADGIPPQATVFVVVRPAGERMPAAVVRLRASDLPADVVIDDRHAMSPDRPLSRFGAVTVQVRISPSGQALAQPGDWFSDALPARPGQQGLALIVRSGVKPGA</sequence>
<proteinExistence type="predicted"/>
<evidence type="ECO:0000256" key="3">
    <source>
        <dbReference type="SAM" id="Phobius"/>
    </source>
</evidence>
<dbReference type="Pfam" id="PF23892">
    <property type="entry name" value="Ig_CycH"/>
    <property type="match status" value="1"/>
</dbReference>
<dbReference type="InterPro" id="IPR056412">
    <property type="entry name" value="Ig_CycH"/>
</dbReference>
<dbReference type="PANTHER" id="PTHR47870">
    <property type="entry name" value="CYTOCHROME C-TYPE BIOGENESIS PROTEIN CCMH"/>
    <property type="match status" value="1"/>
</dbReference>
<keyword evidence="6" id="KW-1185">Reference proteome</keyword>
<comment type="caution">
    <text evidence="5">The sequence shown here is derived from an EMBL/GenBank/DDBJ whole genome shotgun (WGS) entry which is preliminary data.</text>
</comment>
<dbReference type="PANTHER" id="PTHR47870:SF1">
    <property type="entry name" value="CYTOCHROME C-TYPE BIOGENESIS PROTEIN CCMH"/>
    <property type="match status" value="1"/>
</dbReference>
<keyword evidence="3" id="KW-0472">Membrane</keyword>
<evidence type="ECO:0000256" key="1">
    <source>
        <dbReference type="ARBA" id="ARBA00004196"/>
    </source>
</evidence>
<evidence type="ECO:0000256" key="2">
    <source>
        <dbReference type="ARBA" id="ARBA00022748"/>
    </source>
</evidence>
<keyword evidence="3" id="KW-1133">Transmembrane helix</keyword>
<dbReference type="NCBIfam" id="TIGR03142">
    <property type="entry name" value="cytochro_ccmI"/>
    <property type="match status" value="1"/>
</dbReference>
<reference evidence="5 6" key="1">
    <citation type="submission" date="2024-08" db="EMBL/GenBank/DDBJ databases">
        <authorList>
            <person name="Lu H."/>
        </authorList>
    </citation>
    <scope>NUCLEOTIDE SEQUENCE [LARGE SCALE GENOMIC DNA]</scope>
    <source>
        <strain evidence="5 6">DXS20W</strain>
    </source>
</reference>
<organism evidence="5 6">
    <name type="scientific">Pelomonas lactea</name>
    <dbReference type="NCBI Taxonomy" id="3299030"/>
    <lineage>
        <taxon>Bacteria</taxon>
        <taxon>Pseudomonadati</taxon>
        <taxon>Pseudomonadota</taxon>
        <taxon>Betaproteobacteria</taxon>
        <taxon>Burkholderiales</taxon>
        <taxon>Sphaerotilaceae</taxon>
        <taxon>Roseateles</taxon>
    </lineage>
</organism>
<evidence type="ECO:0000313" key="5">
    <source>
        <dbReference type="EMBL" id="MFG6464711.1"/>
    </source>
</evidence>
<dbReference type="InterPro" id="IPR051263">
    <property type="entry name" value="C-type_cytochrome_biogenesis"/>
</dbReference>
<evidence type="ECO:0000259" key="4">
    <source>
        <dbReference type="Pfam" id="PF23892"/>
    </source>
</evidence>
<dbReference type="RefSeq" id="WP_394514207.1">
    <property type="nucleotide sequence ID" value="NZ_JBIGHX010000011.1"/>
</dbReference>
<evidence type="ECO:0000313" key="6">
    <source>
        <dbReference type="Proteomes" id="UP001606302"/>
    </source>
</evidence>
<dbReference type="Gene3D" id="1.25.40.10">
    <property type="entry name" value="Tetratricopeptide repeat domain"/>
    <property type="match status" value="1"/>
</dbReference>
<protein>
    <submittedName>
        <fullName evidence="5">C-type cytochrome biogenesis protein CcmI</fullName>
    </submittedName>
</protein>
<keyword evidence="2" id="KW-0201">Cytochrome c-type biogenesis</keyword>
<dbReference type="InterPro" id="IPR011990">
    <property type="entry name" value="TPR-like_helical_dom_sf"/>
</dbReference>
<name>A0ABW7GSC7_9BURK</name>
<dbReference type="Proteomes" id="UP001606302">
    <property type="component" value="Unassembled WGS sequence"/>
</dbReference>
<comment type="subcellular location">
    <subcellularLocation>
        <location evidence="1">Cell envelope</location>
    </subcellularLocation>
</comment>
<feature type="transmembrane region" description="Helical" evidence="3">
    <location>
        <begin position="6"/>
        <end position="28"/>
    </location>
</feature>
<feature type="domain" description="Cytochrome c-type biogenesis protein H Ig-like" evidence="4">
    <location>
        <begin position="294"/>
        <end position="390"/>
    </location>
</feature>
<dbReference type="InterPro" id="IPR017560">
    <property type="entry name" value="Cyt_c_biogenesis_CcmI"/>
</dbReference>
<keyword evidence="3" id="KW-0812">Transmembrane</keyword>
<dbReference type="EMBL" id="JBIGHX010000011">
    <property type="protein sequence ID" value="MFG6464711.1"/>
    <property type="molecule type" value="Genomic_DNA"/>
</dbReference>